<dbReference type="AlphaFoldDB" id="A0A8I3A3W3"/>
<sequence>MFVVTHLDHWHSINMHQYPGHRSLPTTRTRVWVELRVAGAGVWPCVVVQHICAHRRGGE</sequence>
<evidence type="ECO:0000313" key="1">
    <source>
        <dbReference type="EMBL" id="KAG6369380.1"/>
    </source>
</evidence>
<dbReference type="GO" id="GO:0016024">
    <property type="term" value="P:CDP-diacylglycerol biosynthetic process"/>
    <property type="evidence" value="ECO:0007669"/>
    <property type="project" value="UniProtKB-UniPathway"/>
</dbReference>
<dbReference type="Proteomes" id="UP000683000">
    <property type="component" value="Unassembled WGS sequence"/>
</dbReference>
<keyword evidence="2" id="KW-1185">Reference proteome</keyword>
<proteinExistence type="predicted"/>
<gene>
    <name evidence="1" type="ORF">JVT61DRAFT_14952</name>
</gene>
<protein>
    <submittedName>
        <fullName evidence="1">Uncharacterized protein</fullName>
    </submittedName>
</protein>
<name>A0A8I3A3W3_9AGAM</name>
<comment type="caution">
    <text evidence="1">The sequence shown here is derived from an EMBL/GenBank/DDBJ whole genome shotgun (WGS) entry which is preliminary data.</text>
</comment>
<dbReference type="UniPathway" id="UPA00557">
    <property type="reaction ID" value="UER00614"/>
</dbReference>
<evidence type="ECO:0000313" key="2">
    <source>
        <dbReference type="Proteomes" id="UP000683000"/>
    </source>
</evidence>
<reference evidence="1" key="1">
    <citation type="submission" date="2021-03" db="EMBL/GenBank/DDBJ databases">
        <title>Evolutionary innovations through gain and loss of genes in the ectomycorrhizal Boletales.</title>
        <authorList>
            <person name="Wu G."/>
            <person name="Miyauchi S."/>
            <person name="Morin E."/>
            <person name="Yang Z.-L."/>
            <person name="Xu J."/>
            <person name="Martin F.M."/>
        </authorList>
    </citation>
    <scope>NUCLEOTIDE SEQUENCE</scope>
    <source>
        <strain evidence="1">BR01</strain>
    </source>
</reference>
<accession>A0A8I3A3W3</accession>
<organism evidence="1 2">
    <name type="scientific">Boletus reticuloceps</name>
    <dbReference type="NCBI Taxonomy" id="495285"/>
    <lineage>
        <taxon>Eukaryota</taxon>
        <taxon>Fungi</taxon>
        <taxon>Dikarya</taxon>
        <taxon>Basidiomycota</taxon>
        <taxon>Agaricomycotina</taxon>
        <taxon>Agaricomycetes</taxon>
        <taxon>Agaricomycetidae</taxon>
        <taxon>Boletales</taxon>
        <taxon>Boletineae</taxon>
        <taxon>Boletaceae</taxon>
        <taxon>Boletoideae</taxon>
        <taxon>Boletus</taxon>
    </lineage>
</organism>
<dbReference type="EMBL" id="JAGFBS010000085">
    <property type="protein sequence ID" value="KAG6369380.1"/>
    <property type="molecule type" value="Genomic_DNA"/>
</dbReference>